<dbReference type="PANTHER" id="PTHR43213:SF5">
    <property type="entry name" value="BIFUNCTIONAL DTTP_UTP PYROPHOSPHATASE_METHYLTRANSFERASE PROTEIN-RELATED"/>
    <property type="match status" value="1"/>
</dbReference>
<comment type="cofactor">
    <cofactor evidence="1">
        <name>a divalent metal cation</name>
        <dbReference type="ChEBI" id="CHEBI:60240"/>
    </cofactor>
</comment>
<accession>A0A382HDT5</accession>
<dbReference type="AlphaFoldDB" id="A0A382HDT5"/>
<evidence type="ECO:0000313" key="3">
    <source>
        <dbReference type="EMBL" id="SVB85478.1"/>
    </source>
</evidence>
<evidence type="ECO:0000256" key="2">
    <source>
        <dbReference type="ARBA" id="ARBA00022801"/>
    </source>
</evidence>
<dbReference type="HAMAP" id="MF_00528">
    <property type="entry name" value="Maf"/>
    <property type="match status" value="1"/>
</dbReference>
<proteinExistence type="inferred from homology"/>
<dbReference type="EMBL" id="UINC01060699">
    <property type="protein sequence ID" value="SVB85478.1"/>
    <property type="molecule type" value="Genomic_DNA"/>
</dbReference>
<dbReference type="NCBIfam" id="TIGR00172">
    <property type="entry name" value="maf"/>
    <property type="match status" value="1"/>
</dbReference>
<organism evidence="3">
    <name type="scientific">marine metagenome</name>
    <dbReference type="NCBI Taxonomy" id="408172"/>
    <lineage>
        <taxon>unclassified sequences</taxon>
        <taxon>metagenomes</taxon>
        <taxon>ecological metagenomes</taxon>
    </lineage>
</organism>
<sequence length="200" mass="21275">MANPTLVLASASPRRVELLRQLGLSFEQIVSPTEEPSPQGADPEAWAVLSARAKAEAVVRLLSDDGDHLVIGADTVVCCDGQLLGKPEDDEDAARMLRLLSGRDHTVCTGVVVAGDRGQHSTCEVTRVHMSPLTQIAIATYVASGEPQDKAGGYAIQGRGGRFVERVEGCYYNVVGLPLARLCSLLESAGYDLDPSQDTE</sequence>
<name>A0A382HDT5_9ZZZZ</name>
<dbReference type="InterPro" id="IPR029001">
    <property type="entry name" value="ITPase-like_fam"/>
</dbReference>
<dbReference type="GO" id="GO:0047429">
    <property type="term" value="F:nucleoside triphosphate diphosphatase activity"/>
    <property type="evidence" value="ECO:0007669"/>
    <property type="project" value="InterPro"/>
</dbReference>
<dbReference type="PANTHER" id="PTHR43213">
    <property type="entry name" value="BIFUNCTIONAL DTTP/UTP PYROPHOSPHATASE/METHYLTRANSFERASE PROTEIN-RELATED"/>
    <property type="match status" value="1"/>
</dbReference>
<dbReference type="Gene3D" id="3.90.950.10">
    <property type="match status" value="1"/>
</dbReference>
<evidence type="ECO:0008006" key="4">
    <source>
        <dbReference type="Google" id="ProtNLM"/>
    </source>
</evidence>
<dbReference type="Pfam" id="PF02545">
    <property type="entry name" value="Maf"/>
    <property type="match status" value="1"/>
</dbReference>
<dbReference type="SUPFAM" id="SSF52972">
    <property type="entry name" value="ITPase-like"/>
    <property type="match status" value="1"/>
</dbReference>
<protein>
    <recommendedName>
        <fullName evidence="4">Septum formation protein Maf</fullName>
    </recommendedName>
</protein>
<gene>
    <name evidence="3" type="ORF">METZ01_LOCUS238332</name>
</gene>
<dbReference type="InterPro" id="IPR003697">
    <property type="entry name" value="Maf-like"/>
</dbReference>
<reference evidence="3" key="1">
    <citation type="submission" date="2018-05" db="EMBL/GenBank/DDBJ databases">
        <authorList>
            <person name="Lanie J.A."/>
            <person name="Ng W.-L."/>
            <person name="Kazmierczak K.M."/>
            <person name="Andrzejewski T.M."/>
            <person name="Davidsen T.M."/>
            <person name="Wayne K.J."/>
            <person name="Tettelin H."/>
            <person name="Glass J.I."/>
            <person name="Rusch D."/>
            <person name="Podicherti R."/>
            <person name="Tsui H.-C.T."/>
            <person name="Winkler M.E."/>
        </authorList>
    </citation>
    <scope>NUCLEOTIDE SEQUENCE</scope>
</reference>
<dbReference type="PIRSF" id="PIRSF006305">
    <property type="entry name" value="Maf"/>
    <property type="match status" value="1"/>
</dbReference>
<keyword evidence="2" id="KW-0378">Hydrolase</keyword>
<dbReference type="CDD" id="cd00555">
    <property type="entry name" value="Maf"/>
    <property type="match status" value="1"/>
</dbReference>
<evidence type="ECO:0000256" key="1">
    <source>
        <dbReference type="ARBA" id="ARBA00001968"/>
    </source>
</evidence>